<evidence type="ECO:0000256" key="4">
    <source>
        <dbReference type="ARBA" id="ARBA00023125"/>
    </source>
</evidence>
<dbReference type="GO" id="GO:0003677">
    <property type="term" value="F:DNA binding"/>
    <property type="evidence" value="ECO:0007669"/>
    <property type="project" value="UniProtKB-KW"/>
</dbReference>
<keyword evidence="3" id="KW-0476">Mercury</keyword>
<evidence type="ECO:0000256" key="3">
    <source>
        <dbReference type="ARBA" id="ARBA00022914"/>
    </source>
</evidence>
<evidence type="ECO:0000256" key="1">
    <source>
        <dbReference type="ARBA" id="ARBA00017146"/>
    </source>
</evidence>
<dbReference type="NCBIfam" id="TIGR02051">
    <property type="entry name" value="MerR"/>
    <property type="match status" value="1"/>
</dbReference>
<keyword evidence="10" id="KW-1185">Reference proteome</keyword>
<dbReference type="Proteomes" id="UP000254603">
    <property type="component" value="Unassembled WGS sequence"/>
</dbReference>
<dbReference type="EMBL" id="CP065725">
    <property type="protein sequence ID" value="QPT41299.1"/>
    <property type="molecule type" value="Genomic_DNA"/>
</dbReference>
<dbReference type="Pfam" id="PF13411">
    <property type="entry name" value="MerR_1"/>
    <property type="match status" value="1"/>
</dbReference>
<evidence type="ECO:0000313" key="7">
    <source>
        <dbReference type="EMBL" id="QPT41299.1"/>
    </source>
</evidence>
<evidence type="ECO:0000256" key="5">
    <source>
        <dbReference type="ARBA" id="ARBA00024874"/>
    </source>
</evidence>
<protein>
    <recommendedName>
        <fullName evidence="1">Mercuric resistance operon regulatory protein</fullName>
    </recommendedName>
</protein>
<dbReference type="EMBL" id="UGSB01000001">
    <property type="protein sequence ID" value="SUA51453.1"/>
    <property type="molecule type" value="Genomic_DNA"/>
</dbReference>
<evidence type="ECO:0000313" key="10">
    <source>
        <dbReference type="Proteomes" id="UP000594903"/>
    </source>
</evidence>
<evidence type="ECO:0000313" key="8">
    <source>
        <dbReference type="EMBL" id="SUA51453.1"/>
    </source>
</evidence>
<dbReference type="STRING" id="1122619.GCA_000373745_01631"/>
<evidence type="ECO:0000256" key="2">
    <source>
        <dbReference type="ARBA" id="ARBA00022466"/>
    </source>
</evidence>
<dbReference type="SMART" id="SM00422">
    <property type="entry name" value="HTH_MERR"/>
    <property type="match status" value="1"/>
</dbReference>
<organism evidence="8 9">
    <name type="scientific">Oligella ureolytica</name>
    <dbReference type="NCBI Taxonomy" id="90244"/>
    <lineage>
        <taxon>Bacteria</taxon>
        <taxon>Pseudomonadati</taxon>
        <taxon>Pseudomonadota</taxon>
        <taxon>Betaproteobacteria</taxon>
        <taxon>Burkholderiales</taxon>
        <taxon>Alcaligenaceae</taxon>
        <taxon>Oligella</taxon>
    </lineage>
</organism>
<proteinExistence type="predicted"/>
<dbReference type="GO" id="GO:0045340">
    <property type="term" value="F:mercury ion binding"/>
    <property type="evidence" value="ECO:0007669"/>
    <property type="project" value="InterPro"/>
</dbReference>
<dbReference type="CDD" id="cd04783">
    <property type="entry name" value="HTH_MerR1"/>
    <property type="match status" value="1"/>
</dbReference>
<dbReference type="PANTHER" id="PTHR30204:SF92">
    <property type="entry name" value="HTH-TYPE TRANSCRIPTIONAL REGULATOR ZNTR"/>
    <property type="match status" value="1"/>
</dbReference>
<dbReference type="AlphaFoldDB" id="A0A378XCM7"/>
<dbReference type="InterPro" id="IPR011794">
    <property type="entry name" value="MerR"/>
</dbReference>
<reference evidence="7 10" key="2">
    <citation type="submission" date="2020-12" db="EMBL/GenBank/DDBJ databases">
        <title>FDA dAtabase for Regulatory Grade micrObial Sequences (FDA-ARGOS): Supporting development and validation of Infectious Disease Dx tests.</title>
        <authorList>
            <person name="Sproer C."/>
            <person name="Gronow S."/>
            <person name="Severitt S."/>
            <person name="Schroder I."/>
            <person name="Tallon L."/>
            <person name="Sadzewicz L."/>
            <person name="Zhao X."/>
            <person name="Boylan J."/>
            <person name="Ott S."/>
            <person name="Bowen H."/>
            <person name="Vavikolanu K."/>
            <person name="Mehta A."/>
            <person name="Aluvathingal J."/>
            <person name="Nadendla S."/>
            <person name="Lowell S."/>
            <person name="Myers T."/>
            <person name="Yan Y."/>
            <person name="Sichtig H."/>
        </authorList>
    </citation>
    <scope>NUCLEOTIDE SEQUENCE [LARGE SCALE GENOMIC DNA]</scope>
    <source>
        <strain evidence="7 10">FDAARGOS_872</strain>
    </source>
</reference>
<dbReference type="GO" id="GO:0046689">
    <property type="term" value="P:response to mercury ion"/>
    <property type="evidence" value="ECO:0007669"/>
    <property type="project" value="UniProtKB-KW"/>
</dbReference>
<dbReference type="SUPFAM" id="SSF46955">
    <property type="entry name" value="Putative DNA-binding domain"/>
    <property type="match status" value="1"/>
</dbReference>
<sequence>MYTISQIAKSAGVNVETVRYYERRGLIEQPDKPTEGYRRYPVTTLNRIRFIKRAQELGFTLEEISHLLMLDNTPCQEVQDMASHKLVSVRAKMADLRRLETVLNDLLNQCAANPDQTHCPIIDSLLPEDRKSR</sequence>
<dbReference type="OrthoDB" id="9808480at2"/>
<dbReference type="PANTHER" id="PTHR30204">
    <property type="entry name" value="REDOX-CYCLING DRUG-SENSING TRANSCRIPTIONAL ACTIVATOR SOXR"/>
    <property type="match status" value="1"/>
</dbReference>
<keyword evidence="4" id="KW-0238">DNA-binding</keyword>
<dbReference type="InterPro" id="IPR009061">
    <property type="entry name" value="DNA-bd_dom_put_sf"/>
</dbReference>
<dbReference type="PROSITE" id="PS50937">
    <property type="entry name" value="HTH_MERR_2"/>
    <property type="match status" value="1"/>
</dbReference>
<name>A0A378XCM7_9BURK</name>
<dbReference type="InterPro" id="IPR000551">
    <property type="entry name" value="MerR-type_HTH_dom"/>
</dbReference>
<evidence type="ECO:0000313" key="9">
    <source>
        <dbReference type="Proteomes" id="UP000254603"/>
    </source>
</evidence>
<dbReference type="InterPro" id="IPR047057">
    <property type="entry name" value="MerR_fam"/>
</dbReference>
<evidence type="ECO:0000259" key="6">
    <source>
        <dbReference type="PROSITE" id="PS50937"/>
    </source>
</evidence>
<dbReference type="Proteomes" id="UP000594903">
    <property type="component" value="Chromosome"/>
</dbReference>
<dbReference type="Gene3D" id="1.10.1660.10">
    <property type="match status" value="1"/>
</dbReference>
<dbReference type="RefSeq" id="WP_018574802.1">
    <property type="nucleotide sequence ID" value="NZ_CP065725.1"/>
</dbReference>
<comment type="function">
    <text evidence="5">Mediates the mercuric-dependent induction of mercury resistance operon. In the absence of mercury MerR represses transcription by binding tightly to the mer operator region; when mercury is present the dimeric complex binds a single ion and becomes a potent transcriptional activator, while remaining bound to the mer site.</text>
</comment>
<dbReference type="PROSITE" id="PS00552">
    <property type="entry name" value="HTH_MERR_1"/>
    <property type="match status" value="1"/>
</dbReference>
<feature type="domain" description="HTH merR-type" evidence="6">
    <location>
        <begin position="1"/>
        <end position="70"/>
    </location>
</feature>
<gene>
    <name evidence="8" type="primary">merR</name>
    <name evidence="7" type="ORF">I6G29_02785</name>
    <name evidence="8" type="ORF">NCTC11997_00606</name>
</gene>
<keyword evidence="2" id="KW-0475">Mercuric resistance</keyword>
<accession>A0A378XCM7</accession>
<dbReference type="PRINTS" id="PR00040">
    <property type="entry name" value="HTHMERR"/>
</dbReference>
<reference evidence="8 9" key="1">
    <citation type="submission" date="2018-06" db="EMBL/GenBank/DDBJ databases">
        <authorList>
            <consortium name="Pathogen Informatics"/>
            <person name="Doyle S."/>
        </authorList>
    </citation>
    <scope>NUCLEOTIDE SEQUENCE [LARGE SCALE GENOMIC DNA]</scope>
    <source>
        <strain evidence="8 9">NCTC11997</strain>
    </source>
</reference>
<dbReference type="GO" id="GO:0003700">
    <property type="term" value="F:DNA-binding transcription factor activity"/>
    <property type="evidence" value="ECO:0007669"/>
    <property type="project" value="InterPro"/>
</dbReference>